<evidence type="ECO:0000256" key="2">
    <source>
        <dbReference type="ARBA" id="ARBA00011900"/>
    </source>
</evidence>
<evidence type="ECO:0000256" key="6">
    <source>
        <dbReference type="ARBA" id="ARBA00047942"/>
    </source>
</evidence>
<proteinExistence type="inferred from homology"/>
<evidence type="ECO:0000259" key="7">
    <source>
        <dbReference type="Pfam" id="PF01555"/>
    </source>
</evidence>
<dbReference type="SUPFAM" id="SSF53335">
    <property type="entry name" value="S-adenosyl-L-methionine-dependent methyltransferases"/>
    <property type="match status" value="1"/>
</dbReference>
<dbReference type="GO" id="GO:0003677">
    <property type="term" value="F:DNA binding"/>
    <property type="evidence" value="ECO:0007669"/>
    <property type="project" value="InterPro"/>
</dbReference>
<evidence type="ECO:0000256" key="4">
    <source>
        <dbReference type="ARBA" id="ARBA00022679"/>
    </source>
</evidence>
<dbReference type="GO" id="GO:0008170">
    <property type="term" value="F:N-methyltransferase activity"/>
    <property type="evidence" value="ECO:0007669"/>
    <property type="project" value="InterPro"/>
</dbReference>
<sequence>MRFMDKYKYHRTRSRRKCRVKNGKKPESLIETIIKLATNENDIVLDYHLGSGTTAAVAHK</sequence>
<name>A0A378VZ92_NEIGO</name>
<keyword evidence="4 8" id="KW-0808">Transferase</keyword>
<keyword evidence="5" id="KW-0949">S-adenosyl-L-methionine</keyword>
<feature type="domain" description="DNA methylase N-4/N-6" evidence="7">
    <location>
        <begin position="13"/>
        <end position="60"/>
    </location>
</feature>
<keyword evidence="3 8" id="KW-0489">Methyltransferase</keyword>
<dbReference type="AlphaFoldDB" id="A0A378VZ92"/>
<evidence type="ECO:0000313" key="8">
    <source>
        <dbReference type="EMBL" id="SUA23846.1"/>
    </source>
</evidence>
<dbReference type="Gene3D" id="3.40.50.150">
    <property type="entry name" value="Vaccinia Virus protein VP39"/>
    <property type="match status" value="1"/>
</dbReference>
<organism evidence="8">
    <name type="scientific">Neisseria gonorrhoeae</name>
    <dbReference type="NCBI Taxonomy" id="485"/>
    <lineage>
        <taxon>Bacteria</taxon>
        <taxon>Pseudomonadati</taxon>
        <taxon>Pseudomonadota</taxon>
        <taxon>Betaproteobacteria</taxon>
        <taxon>Neisseriales</taxon>
        <taxon>Neisseriaceae</taxon>
        <taxon>Neisseria</taxon>
    </lineage>
</organism>
<dbReference type="EMBL" id="UGRI01000001">
    <property type="protein sequence ID" value="SUA23846.1"/>
    <property type="molecule type" value="Genomic_DNA"/>
</dbReference>
<dbReference type="InterPro" id="IPR002941">
    <property type="entry name" value="DNA_methylase_N4/N6"/>
</dbReference>
<evidence type="ECO:0000256" key="1">
    <source>
        <dbReference type="ARBA" id="ARBA00006594"/>
    </source>
</evidence>
<dbReference type="InterPro" id="IPR029063">
    <property type="entry name" value="SAM-dependent_MTases_sf"/>
</dbReference>
<dbReference type="REBASE" id="405907">
    <property type="entry name" value="M.Ngo11421ORF1834P"/>
</dbReference>
<protein>
    <recommendedName>
        <fullName evidence="2">site-specific DNA-methyltransferase (adenine-specific)</fullName>
        <ecNumber evidence="2">2.1.1.72</ecNumber>
    </recommendedName>
</protein>
<dbReference type="PRINTS" id="PR00506">
    <property type="entry name" value="D21N6MTFRASE"/>
</dbReference>
<dbReference type="Pfam" id="PF01555">
    <property type="entry name" value="N6_N4_Mtase"/>
    <property type="match status" value="1"/>
</dbReference>
<accession>A0A378VZ92</accession>
<reference evidence="8" key="1">
    <citation type="submission" date="2018-06" db="EMBL/GenBank/DDBJ databases">
        <authorList>
            <consortium name="Pathogen Informatics"/>
            <person name="Doyle S."/>
        </authorList>
    </citation>
    <scope>NUCLEOTIDE SEQUENCE [LARGE SCALE GENOMIC DNA]</scope>
    <source>
        <strain evidence="8">NCTC11421</strain>
    </source>
</reference>
<dbReference type="GO" id="GO:0032259">
    <property type="term" value="P:methylation"/>
    <property type="evidence" value="ECO:0007669"/>
    <property type="project" value="UniProtKB-KW"/>
</dbReference>
<comment type="catalytic activity">
    <reaction evidence="6">
        <text>a 2'-deoxyadenosine in DNA + S-adenosyl-L-methionine = an N(6)-methyl-2'-deoxyadenosine in DNA + S-adenosyl-L-homocysteine + H(+)</text>
        <dbReference type="Rhea" id="RHEA:15197"/>
        <dbReference type="Rhea" id="RHEA-COMP:12418"/>
        <dbReference type="Rhea" id="RHEA-COMP:12419"/>
        <dbReference type="ChEBI" id="CHEBI:15378"/>
        <dbReference type="ChEBI" id="CHEBI:57856"/>
        <dbReference type="ChEBI" id="CHEBI:59789"/>
        <dbReference type="ChEBI" id="CHEBI:90615"/>
        <dbReference type="ChEBI" id="CHEBI:90616"/>
        <dbReference type="EC" id="2.1.1.72"/>
    </reaction>
</comment>
<evidence type="ECO:0000256" key="3">
    <source>
        <dbReference type="ARBA" id="ARBA00022603"/>
    </source>
</evidence>
<dbReference type="GO" id="GO:0009007">
    <property type="term" value="F:site-specific DNA-methyltransferase (adenine-specific) activity"/>
    <property type="evidence" value="ECO:0007669"/>
    <property type="project" value="UniProtKB-EC"/>
</dbReference>
<dbReference type="EC" id="2.1.1.72" evidence="2"/>
<gene>
    <name evidence="8" type="primary">mboIIM</name>
    <name evidence="8" type="ORF">NCTC11421_01836</name>
</gene>
<comment type="similarity">
    <text evidence="1">Belongs to the N(4)/N(6)-methyltransferase family.</text>
</comment>
<evidence type="ECO:0000256" key="5">
    <source>
        <dbReference type="ARBA" id="ARBA00022691"/>
    </source>
</evidence>
<dbReference type="InterPro" id="IPR002295">
    <property type="entry name" value="N4/N6-MTase_EcoPI_Mod-like"/>
</dbReference>